<evidence type="ECO:0000256" key="3">
    <source>
        <dbReference type="ARBA" id="ARBA00023134"/>
    </source>
</evidence>
<dbReference type="InterPro" id="IPR027417">
    <property type="entry name" value="P-loop_NTPase"/>
</dbReference>
<evidence type="ECO:0000256" key="1">
    <source>
        <dbReference type="ARBA" id="ARBA00008535"/>
    </source>
</evidence>
<dbReference type="AlphaFoldDB" id="A0A672N5E5"/>
<dbReference type="PANTHER" id="PTHR10903:SF188">
    <property type="entry name" value="GTPASE IMAP FAMILY MEMBER 2-LIKE-RELATED"/>
    <property type="match status" value="1"/>
</dbReference>
<keyword evidence="4" id="KW-0812">Transmembrane</keyword>
<feature type="transmembrane region" description="Helical" evidence="4">
    <location>
        <begin position="238"/>
        <end position="260"/>
    </location>
</feature>
<feature type="transmembrane region" description="Helical" evidence="4">
    <location>
        <begin position="266"/>
        <end position="289"/>
    </location>
</feature>
<dbReference type="InterPro" id="IPR006703">
    <property type="entry name" value="G_AIG1"/>
</dbReference>
<dbReference type="Proteomes" id="UP000472262">
    <property type="component" value="Unassembled WGS sequence"/>
</dbReference>
<keyword evidence="4" id="KW-1133">Transmembrane helix</keyword>
<evidence type="ECO:0000256" key="2">
    <source>
        <dbReference type="ARBA" id="ARBA00022741"/>
    </source>
</evidence>
<reference evidence="7" key="1">
    <citation type="submission" date="2025-08" db="UniProtKB">
        <authorList>
            <consortium name="Ensembl"/>
        </authorList>
    </citation>
    <scope>IDENTIFICATION</scope>
</reference>
<feature type="chain" id="PRO_5025528973" description="AIG1-type G domain-containing protein" evidence="5">
    <location>
        <begin position="21"/>
        <end position="307"/>
    </location>
</feature>
<keyword evidence="2" id="KW-0547">Nucleotide-binding</keyword>
<evidence type="ECO:0000256" key="4">
    <source>
        <dbReference type="SAM" id="Phobius"/>
    </source>
</evidence>
<dbReference type="OMA" id="LRIVIVM"/>
<dbReference type="Ensembl" id="ENSSGRT00000048684.1">
    <property type="protein sequence ID" value="ENSSGRP00000045502.1"/>
    <property type="gene ID" value="ENSSGRG00000024399.1"/>
</dbReference>
<keyword evidence="3" id="KW-0342">GTP-binding</keyword>
<accession>A0A672N5E5</accession>
<protein>
    <recommendedName>
        <fullName evidence="6">AIG1-type G domain-containing protein</fullName>
    </recommendedName>
</protein>
<dbReference type="PANTHER" id="PTHR10903">
    <property type="entry name" value="GTPASE, IMAP FAMILY MEMBER-RELATED"/>
    <property type="match status" value="1"/>
</dbReference>
<organism evidence="7 8">
    <name type="scientific">Sinocyclocheilus grahami</name>
    <name type="common">Dianchi golden-line fish</name>
    <name type="synonym">Barbus grahami</name>
    <dbReference type="NCBI Taxonomy" id="75366"/>
    <lineage>
        <taxon>Eukaryota</taxon>
        <taxon>Metazoa</taxon>
        <taxon>Chordata</taxon>
        <taxon>Craniata</taxon>
        <taxon>Vertebrata</taxon>
        <taxon>Euteleostomi</taxon>
        <taxon>Actinopterygii</taxon>
        <taxon>Neopterygii</taxon>
        <taxon>Teleostei</taxon>
        <taxon>Ostariophysi</taxon>
        <taxon>Cypriniformes</taxon>
        <taxon>Cyprinidae</taxon>
        <taxon>Cyprininae</taxon>
        <taxon>Sinocyclocheilus</taxon>
    </lineage>
</organism>
<dbReference type="SUPFAM" id="SSF52540">
    <property type="entry name" value="P-loop containing nucleoside triphosphate hydrolases"/>
    <property type="match status" value="1"/>
</dbReference>
<proteinExistence type="inferred from homology"/>
<feature type="domain" description="AIG1-type G" evidence="6">
    <location>
        <begin position="30"/>
        <end position="228"/>
    </location>
</feature>
<comment type="similarity">
    <text evidence="1">Belongs to the TRAFAC class TrmE-Era-EngA-EngB-Septin-like GTPase superfamily. AIG1/Toc34/Toc159-like paraseptin GTPase family. IAN subfamily.</text>
</comment>
<feature type="signal peptide" evidence="5">
    <location>
        <begin position="1"/>
        <end position="20"/>
    </location>
</feature>
<dbReference type="PROSITE" id="PS51720">
    <property type="entry name" value="G_AIG1"/>
    <property type="match status" value="1"/>
</dbReference>
<dbReference type="Pfam" id="PF04548">
    <property type="entry name" value="AIG1"/>
    <property type="match status" value="1"/>
</dbReference>
<dbReference type="GO" id="GO:0005525">
    <property type="term" value="F:GTP binding"/>
    <property type="evidence" value="ECO:0007669"/>
    <property type="project" value="UniProtKB-KW"/>
</dbReference>
<evidence type="ECO:0000256" key="5">
    <source>
        <dbReference type="SAM" id="SignalP"/>
    </source>
</evidence>
<keyword evidence="4" id="KW-0472">Membrane</keyword>
<dbReference type="CDD" id="cd01852">
    <property type="entry name" value="AIG1"/>
    <property type="match status" value="1"/>
</dbReference>
<evidence type="ECO:0000259" key="6">
    <source>
        <dbReference type="PROSITE" id="PS51720"/>
    </source>
</evidence>
<dbReference type="InterPro" id="IPR045058">
    <property type="entry name" value="GIMA/IAN/Toc"/>
</dbReference>
<dbReference type="FunFam" id="3.40.50.300:FF:000366">
    <property type="entry name" value="GTPase, IMAP family member 2"/>
    <property type="match status" value="1"/>
</dbReference>
<sequence>PPQPLILCKIIIFLLKKCISSNDMNCDSQDLRIVIVMVGKTGTGKSATGNTILGLKAFKEEFSSESVTEKCKKRQKIVDCRNISVIDTPGLYDTKTSEGKLKNEIVRCVEMSVPGPHVFLLVIRLDVRFTDEEKNTVKWIQENFGEEAARYTIILFTRGDQLNKSIEKFLTKNKQINELVRQCGGRYHVFNNIDKNPAQVTELFKKIDIMVIKNGGEHYTNEMYKEAQKKIMMKKVEATALVGASVAGVGVAVAGGAALVAATGGVALPVVLMAGGAALTGGSSAKVIADKFKHIKGKKEKFHTSGL</sequence>
<evidence type="ECO:0000313" key="7">
    <source>
        <dbReference type="Ensembl" id="ENSSGRP00000045502.1"/>
    </source>
</evidence>
<dbReference type="Gene3D" id="3.40.50.300">
    <property type="entry name" value="P-loop containing nucleotide triphosphate hydrolases"/>
    <property type="match status" value="1"/>
</dbReference>
<evidence type="ECO:0000313" key="8">
    <source>
        <dbReference type="Proteomes" id="UP000472262"/>
    </source>
</evidence>
<reference evidence="7" key="2">
    <citation type="submission" date="2025-09" db="UniProtKB">
        <authorList>
            <consortium name="Ensembl"/>
        </authorList>
    </citation>
    <scope>IDENTIFICATION</scope>
</reference>
<keyword evidence="5" id="KW-0732">Signal</keyword>
<dbReference type="InParanoid" id="A0A672N5E5"/>
<keyword evidence="8" id="KW-1185">Reference proteome</keyword>
<name>A0A672N5E5_SINGR</name>